<protein>
    <submittedName>
        <fullName evidence="2">Uncharacterized protein</fullName>
    </submittedName>
</protein>
<sequence>MRRTVLAAGVAACALIVTGLVVPAASAYPGDPLHSWADRPEDAHRNVSVAASGRAFDGRYSLQFFQR</sequence>
<proteinExistence type="predicted"/>
<dbReference type="RefSeq" id="WP_274996526.1">
    <property type="nucleotide sequence ID" value="NZ_JAJQQP010000012.1"/>
</dbReference>
<keyword evidence="3" id="KW-1185">Reference proteome</keyword>
<organism evidence="2 3">
    <name type="scientific">Promicromonospora iranensis</name>
    <dbReference type="NCBI Taxonomy" id="1105144"/>
    <lineage>
        <taxon>Bacteria</taxon>
        <taxon>Bacillati</taxon>
        <taxon>Actinomycetota</taxon>
        <taxon>Actinomycetes</taxon>
        <taxon>Micrococcales</taxon>
        <taxon>Promicromonosporaceae</taxon>
        <taxon>Promicromonospora</taxon>
    </lineage>
</organism>
<comment type="caution">
    <text evidence="2">The sequence shown here is derived from an EMBL/GenBank/DDBJ whole genome shotgun (WGS) entry which is preliminary data.</text>
</comment>
<feature type="signal peptide" evidence="1">
    <location>
        <begin position="1"/>
        <end position="27"/>
    </location>
</feature>
<reference evidence="2 3" key="1">
    <citation type="submission" date="2023-07" db="EMBL/GenBank/DDBJ databases">
        <title>Sequencing the genomes of 1000 actinobacteria strains.</title>
        <authorList>
            <person name="Klenk H.-P."/>
        </authorList>
    </citation>
    <scope>NUCLEOTIDE SEQUENCE [LARGE SCALE GENOMIC DNA]</scope>
    <source>
        <strain evidence="2 3">DSM 45554</strain>
    </source>
</reference>
<evidence type="ECO:0000313" key="2">
    <source>
        <dbReference type="EMBL" id="MDR7382159.1"/>
    </source>
</evidence>
<feature type="chain" id="PRO_5046392644" evidence="1">
    <location>
        <begin position="28"/>
        <end position="67"/>
    </location>
</feature>
<dbReference type="Proteomes" id="UP001183585">
    <property type="component" value="Unassembled WGS sequence"/>
</dbReference>
<gene>
    <name evidence="2" type="ORF">J2S48_001674</name>
</gene>
<evidence type="ECO:0000256" key="1">
    <source>
        <dbReference type="SAM" id="SignalP"/>
    </source>
</evidence>
<evidence type="ECO:0000313" key="3">
    <source>
        <dbReference type="Proteomes" id="UP001183585"/>
    </source>
</evidence>
<accession>A0ABU2CLE3</accession>
<dbReference type="EMBL" id="JAVDYE010000001">
    <property type="protein sequence ID" value="MDR7382159.1"/>
    <property type="molecule type" value="Genomic_DNA"/>
</dbReference>
<name>A0ABU2CLE3_9MICO</name>
<keyword evidence="1" id="KW-0732">Signal</keyword>